<gene>
    <name evidence="1" type="ORF">L1987_28342</name>
</gene>
<evidence type="ECO:0000313" key="1">
    <source>
        <dbReference type="EMBL" id="KAI3800255.1"/>
    </source>
</evidence>
<reference evidence="1 2" key="2">
    <citation type="journal article" date="2022" name="Mol. Ecol. Resour.">
        <title>The genomes of chicory, endive, great burdock and yacon provide insights into Asteraceae paleo-polyploidization history and plant inulin production.</title>
        <authorList>
            <person name="Fan W."/>
            <person name="Wang S."/>
            <person name="Wang H."/>
            <person name="Wang A."/>
            <person name="Jiang F."/>
            <person name="Liu H."/>
            <person name="Zhao H."/>
            <person name="Xu D."/>
            <person name="Zhang Y."/>
        </authorList>
    </citation>
    <scope>NUCLEOTIDE SEQUENCE [LARGE SCALE GENOMIC DNA]</scope>
    <source>
        <strain evidence="2">cv. Yunnan</strain>
        <tissue evidence="1">Leaves</tissue>
    </source>
</reference>
<protein>
    <submittedName>
        <fullName evidence="1">Uncharacterized protein</fullName>
    </submittedName>
</protein>
<accession>A0ACB9HYQ2</accession>
<comment type="caution">
    <text evidence="1">The sequence shown here is derived from an EMBL/GenBank/DDBJ whole genome shotgun (WGS) entry which is preliminary data.</text>
</comment>
<name>A0ACB9HYQ2_9ASTR</name>
<dbReference type="Proteomes" id="UP001056120">
    <property type="component" value="Linkage Group LG10"/>
</dbReference>
<dbReference type="EMBL" id="CM042027">
    <property type="protein sequence ID" value="KAI3800255.1"/>
    <property type="molecule type" value="Genomic_DNA"/>
</dbReference>
<sequence>MKFQLSRRHKAAVVMEASVPARRLILLRHAKSCWGIGHLKTMIVLSVKLEKLMLYESLTSSNTSVGFLNLFYQVMQHEQGRLL</sequence>
<organism evidence="1 2">
    <name type="scientific">Smallanthus sonchifolius</name>
    <dbReference type="NCBI Taxonomy" id="185202"/>
    <lineage>
        <taxon>Eukaryota</taxon>
        <taxon>Viridiplantae</taxon>
        <taxon>Streptophyta</taxon>
        <taxon>Embryophyta</taxon>
        <taxon>Tracheophyta</taxon>
        <taxon>Spermatophyta</taxon>
        <taxon>Magnoliopsida</taxon>
        <taxon>eudicotyledons</taxon>
        <taxon>Gunneridae</taxon>
        <taxon>Pentapetalae</taxon>
        <taxon>asterids</taxon>
        <taxon>campanulids</taxon>
        <taxon>Asterales</taxon>
        <taxon>Asteraceae</taxon>
        <taxon>Asteroideae</taxon>
        <taxon>Heliantheae alliance</taxon>
        <taxon>Millerieae</taxon>
        <taxon>Smallanthus</taxon>
    </lineage>
</organism>
<evidence type="ECO:0000313" key="2">
    <source>
        <dbReference type="Proteomes" id="UP001056120"/>
    </source>
</evidence>
<keyword evidence="2" id="KW-1185">Reference proteome</keyword>
<proteinExistence type="predicted"/>
<reference evidence="2" key="1">
    <citation type="journal article" date="2022" name="Mol. Ecol. Resour.">
        <title>The genomes of chicory, endive, great burdock and yacon provide insights into Asteraceae palaeo-polyploidization history and plant inulin production.</title>
        <authorList>
            <person name="Fan W."/>
            <person name="Wang S."/>
            <person name="Wang H."/>
            <person name="Wang A."/>
            <person name="Jiang F."/>
            <person name="Liu H."/>
            <person name="Zhao H."/>
            <person name="Xu D."/>
            <person name="Zhang Y."/>
        </authorList>
    </citation>
    <scope>NUCLEOTIDE SEQUENCE [LARGE SCALE GENOMIC DNA]</scope>
    <source>
        <strain evidence="2">cv. Yunnan</strain>
    </source>
</reference>